<dbReference type="Proteomes" id="UP000824081">
    <property type="component" value="Unassembled WGS sequence"/>
</dbReference>
<evidence type="ECO:0000313" key="1">
    <source>
        <dbReference type="EMBL" id="HIU58979.1"/>
    </source>
</evidence>
<comment type="caution">
    <text evidence="1">The sequence shown here is derived from an EMBL/GenBank/DDBJ whole genome shotgun (WGS) entry which is preliminary data.</text>
</comment>
<organism evidence="1 2">
    <name type="scientific">Candidatus Scatosoma pullistercoris</name>
    <dbReference type="NCBI Taxonomy" id="2840934"/>
    <lineage>
        <taxon>Bacteria</taxon>
        <taxon>Bacillati</taxon>
        <taxon>Bacillota</taxon>
        <taxon>Clostridia</taxon>
        <taxon>Candidatus Scatosoma</taxon>
    </lineage>
</organism>
<name>A0A9D1MF15_9FIRM</name>
<sequence>MVLGNHGATVRRLCGRRTVSLKDNQPLAMQGKNRTEARQRAFPMIYLRDGADAGEEE</sequence>
<evidence type="ECO:0000313" key="2">
    <source>
        <dbReference type="Proteomes" id="UP000824081"/>
    </source>
</evidence>
<protein>
    <submittedName>
        <fullName evidence="1">Uncharacterized protein</fullName>
    </submittedName>
</protein>
<accession>A0A9D1MF15</accession>
<reference evidence="1" key="2">
    <citation type="journal article" date="2021" name="PeerJ">
        <title>Extensive microbial diversity within the chicken gut microbiome revealed by metagenomics and culture.</title>
        <authorList>
            <person name="Gilroy R."/>
            <person name="Ravi A."/>
            <person name="Getino M."/>
            <person name="Pursley I."/>
            <person name="Horton D.L."/>
            <person name="Alikhan N.F."/>
            <person name="Baker D."/>
            <person name="Gharbi K."/>
            <person name="Hall N."/>
            <person name="Watson M."/>
            <person name="Adriaenssens E.M."/>
            <person name="Foster-Nyarko E."/>
            <person name="Jarju S."/>
            <person name="Secka A."/>
            <person name="Antonio M."/>
            <person name="Oren A."/>
            <person name="Chaudhuri R.R."/>
            <person name="La Ragione R."/>
            <person name="Hildebrand F."/>
            <person name="Pallen M.J."/>
        </authorList>
    </citation>
    <scope>NUCLEOTIDE SEQUENCE</scope>
    <source>
        <strain evidence="1">11687</strain>
    </source>
</reference>
<gene>
    <name evidence="1" type="ORF">IAC57_02645</name>
</gene>
<dbReference type="EMBL" id="DVMZ01000070">
    <property type="protein sequence ID" value="HIU58979.1"/>
    <property type="molecule type" value="Genomic_DNA"/>
</dbReference>
<proteinExistence type="predicted"/>
<dbReference type="AlphaFoldDB" id="A0A9D1MF15"/>
<reference evidence="1" key="1">
    <citation type="submission" date="2020-10" db="EMBL/GenBank/DDBJ databases">
        <authorList>
            <person name="Gilroy R."/>
        </authorList>
    </citation>
    <scope>NUCLEOTIDE SEQUENCE</scope>
    <source>
        <strain evidence="1">11687</strain>
    </source>
</reference>